<dbReference type="GO" id="GO:1990904">
    <property type="term" value="C:ribonucleoprotein complex"/>
    <property type="evidence" value="ECO:0007669"/>
    <property type="project" value="UniProtKB-KW"/>
</dbReference>
<dbReference type="Pfam" id="PF00830">
    <property type="entry name" value="Ribosomal_L28"/>
    <property type="match status" value="1"/>
</dbReference>
<dbReference type="Proteomes" id="UP000003107">
    <property type="component" value="Unassembled WGS sequence"/>
</dbReference>
<dbReference type="eggNOG" id="COG0227">
    <property type="taxonomic scope" value="Bacteria"/>
</dbReference>
<comment type="caution">
    <text evidence="6">The sequence shown here is derived from an EMBL/GenBank/DDBJ whole genome shotgun (WGS) entry which is preliminary data.</text>
</comment>
<dbReference type="InterPro" id="IPR037147">
    <property type="entry name" value="Ribosomal_bL28_sf"/>
</dbReference>
<proteinExistence type="inferred from homology"/>
<sequence length="51" mass="5909">MVGNNVSHAKNRTKRRFLPNLRTIRVTLEDGTTRKIKVAASTLRTMRKQSR</sequence>
<dbReference type="InterPro" id="IPR026569">
    <property type="entry name" value="Ribosomal_bL28"/>
</dbReference>
<dbReference type="PANTHER" id="PTHR39080:SF1">
    <property type="entry name" value="LARGE RIBOSOMAL SUBUNIT PROTEIN BL28A"/>
    <property type="match status" value="1"/>
</dbReference>
<evidence type="ECO:0000256" key="3">
    <source>
        <dbReference type="ARBA" id="ARBA00023274"/>
    </source>
</evidence>
<keyword evidence="2 6" id="KW-0689">Ribosomal protein</keyword>
<dbReference type="GO" id="GO:0005840">
    <property type="term" value="C:ribosome"/>
    <property type="evidence" value="ECO:0007669"/>
    <property type="project" value="UniProtKB-KW"/>
</dbReference>
<gene>
    <name evidence="6" type="primary">rpmB</name>
    <name evidence="6" type="ORF">CAMSH0001_1770</name>
</gene>
<dbReference type="PANTHER" id="PTHR39080">
    <property type="entry name" value="50S RIBOSOMAL PROTEIN L28"/>
    <property type="match status" value="1"/>
</dbReference>
<organism evidence="6 7">
    <name type="scientific">Campylobacter showae RM3277</name>
    <dbReference type="NCBI Taxonomy" id="553219"/>
    <lineage>
        <taxon>Bacteria</taxon>
        <taxon>Pseudomonadati</taxon>
        <taxon>Campylobacterota</taxon>
        <taxon>Epsilonproteobacteria</taxon>
        <taxon>Campylobacterales</taxon>
        <taxon>Campylobacteraceae</taxon>
        <taxon>Campylobacter</taxon>
    </lineage>
</organism>
<dbReference type="STRING" id="553219.CAMSH0001_1770"/>
<evidence type="ECO:0000256" key="5">
    <source>
        <dbReference type="ARBA" id="ARBA00035475"/>
    </source>
</evidence>
<dbReference type="InterPro" id="IPR050096">
    <property type="entry name" value="Bacterial_rp_bL28"/>
</dbReference>
<dbReference type="Gene3D" id="2.30.170.40">
    <property type="entry name" value="Ribosomal protein L28/L24"/>
    <property type="match status" value="1"/>
</dbReference>
<comment type="similarity">
    <text evidence="1">Belongs to the bacterial ribosomal protein bL28 family.</text>
</comment>
<dbReference type="GO" id="GO:0006412">
    <property type="term" value="P:translation"/>
    <property type="evidence" value="ECO:0007669"/>
    <property type="project" value="InterPro"/>
</dbReference>
<name>C6RD54_9BACT</name>
<dbReference type="InterPro" id="IPR001383">
    <property type="entry name" value="Ribosomal_bL28_bact-type"/>
</dbReference>
<dbReference type="EMBL" id="ACVQ01000005">
    <property type="protein sequence ID" value="EET80621.1"/>
    <property type="molecule type" value="Genomic_DNA"/>
</dbReference>
<evidence type="ECO:0000313" key="7">
    <source>
        <dbReference type="Proteomes" id="UP000003107"/>
    </source>
</evidence>
<protein>
    <recommendedName>
        <fullName evidence="4">Large ribosomal subunit protein bL28</fullName>
    </recommendedName>
    <alternativeName>
        <fullName evidence="5">50S ribosomal protein L28</fullName>
    </alternativeName>
</protein>
<dbReference type="SUPFAM" id="SSF143800">
    <property type="entry name" value="L28p-like"/>
    <property type="match status" value="1"/>
</dbReference>
<evidence type="ECO:0000313" key="6">
    <source>
        <dbReference type="EMBL" id="EET80621.1"/>
    </source>
</evidence>
<dbReference type="AlphaFoldDB" id="C6RD54"/>
<evidence type="ECO:0000256" key="4">
    <source>
        <dbReference type="ARBA" id="ARBA00035174"/>
    </source>
</evidence>
<keyword evidence="3" id="KW-0687">Ribonucleoprotein</keyword>
<dbReference type="NCBIfam" id="TIGR00009">
    <property type="entry name" value="L28"/>
    <property type="match status" value="1"/>
</dbReference>
<evidence type="ECO:0000256" key="2">
    <source>
        <dbReference type="ARBA" id="ARBA00022980"/>
    </source>
</evidence>
<reference evidence="6 7" key="1">
    <citation type="submission" date="2009-07" db="EMBL/GenBank/DDBJ databases">
        <authorList>
            <person name="Madupu R."/>
            <person name="Sebastian Y."/>
            <person name="Durkin A.S."/>
            <person name="Torralba M."/>
            <person name="Methe B."/>
            <person name="Sutton G.G."/>
            <person name="Strausberg R.L."/>
            <person name="Nelson K.E."/>
        </authorList>
    </citation>
    <scope>NUCLEOTIDE SEQUENCE [LARGE SCALE GENOMIC DNA]</scope>
    <source>
        <strain evidence="6 7">RM3277</strain>
    </source>
</reference>
<dbReference type="GO" id="GO:0003735">
    <property type="term" value="F:structural constituent of ribosome"/>
    <property type="evidence" value="ECO:0007669"/>
    <property type="project" value="InterPro"/>
</dbReference>
<keyword evidence="7" id="KW-1185">Reference proteome</keyword>
<evidence type="ECO:0000256" key="1">
    <source>
        <dbReference type="ARBA" id="ARBA00008760"/>
    </source>
</evidence>
<dbReference type="InterPro" id="IPR034704">
    <property type="entry name" value="Ribosomal_bL28/bL31-like_sf"/>
</dbReference>
<accession>C6RD54</accession>